<organism evidence="2 3">
    <name type="scientific">Microbispora hainanensis</name>
    <dbReference type="NCBI Taxonomy" id="568844"/>
    <lineage>
        <taxon>Bacteria</taxon>
        <taxon>Bacillati</taxon>
        <taxon>Actinomycetota</taxon>
        <taxon>Actinomycetes</taxon>
        <taxon>Streptosporangiales</taxon>
        <taxon>Streptosporangiaceae</taxon>
        <taxon>Microbispora</taxon>
    </lineage>
</organism>
<feature type="transmembrane region" description="Helical" evidence="1">
    <location>
        <begin position="44"/>
        <end position="62"/>
    </location>
</feature>
<feature type="transmembrane region" description="Helical" evidence="1">
    <location>
        <begin position="12"/>
        <end position="32"/>
    </location>
</feature>
<reference evidence="2 3" key="1">
    <citation type="submission" date="2019-07" db="EMBL/GenBank/DDBJ databases">
        <title>Microbispora hainanensis DSM 45428.</title>
        <authorList>
            <person name="Thawai C."/>
        </authorList>
    </citation>
    <scope>NUCLEOTIDE SEQUENCE [LARGE SCALE GENOMIC DNA]</scope>
    <source>
        <strain evidence="2 3">DSM 45428</strain>
    </source>
</reference>
<keyword evidence="1" id="KW-0812">Transmembrane</keyword>
<accession>A0A544YL66</accession>
<keyword evidence="1" id="KW-1133">Transmembrane helix</keyword>
<feature type="transmembrane region" description="Helical" evidence="1">
    <location>
        <begin position="110"/>
        <end position="126"/>
    </location>
</feature>
<protein>
    <submittedName>
        <fullName evidence="2">Uncharacterized protein</fullName>
    </submittedName>
</protein>
<dbReference type="EMBL" id="VIRM01000044">
    <property type="protein sequence ID" value="TQS17531.1"/>
    <property type="molecule type" value="Genomic_DNA"/>
</dbReference>
<evidence type="ECO:0000256" key="1">
    <source>
        <dbReference type="SAM" id="Phobius"/>
    </source>
</evidence>
<evidence type="ECO:0000313" key="3">
    <source>
        <dbReference type="Proteomes" id="UP000316541"/>
    </source>
</evidence>
<evidence type="ECO:0000313" key="2">
    <source>
        <dbReference type="EMBL" id="TQS17531.1"/>
    </source>
</evidence>
<dbReference type="Proteomes" id="UP000316541">
    <property type="component" value="Unassembled WGS sequence"/>
</dbReference>
<dbReference type="RefSeq" id="WP_142623285.1">
    <property type="nucleotide sequence ID" value="NZ_VIRM01000044.1"/>
</dbReference>
<dbReference type="AlphaFoldDB" id="A0A544YL66"/>
<comment type="caution">
    <text evidence="2">The sequence shown here is derived from an EMBL/GenBank/DDBJ whole genome shotgun (WGS) entry which is preliminary data.</text>
</comment>
<name>A0A544YL66_9ACTN</name>
<sequence>MAIATTGDVSDAALWVAAAVSSGLFVLRFALLMPTKRFRWRIPLAALMGIVVVLVVATIRDWPTREALGYLSVGFFALFLASVGQGASIRRWASVAHEKGEPERLQPGQMTFVVKTLIILCLMLWFKSMLVAG</sequence>
<keyword evidence="1" id="KW-0472">Membrane</keyword>
<gene>
    <name evidence="2" type="ORF">FLX08_28645</name>
</gene>
<feature type="transmembrane region" description="Helical" evidence="1">
    <location>
        <begin position="68"/>
        <end position="89"/>
    </location>
</feature>
<proteinExistence type="predicted"/>